<protein>
    <recommendedName>
        <fullName evidence="3">Capsid protein</fullName>
    </recommendedName>
</protein>
<sequence length="302" mass="33441">MGNTIETIKKYVPLLDKKYAVETKSAVLDVQNDLIKETANAKSVLVPKMTLQGLGDYDRSNGYVNGNATLEWVTHTFTQDRGRSFQIDNMDNEETAMVAFGSLSGEFIRTKVAPEVDAYRFSTYATKATNKVEETLTKDTVITAIDTAIATLDDAEVPETDRVLFVSIPTYNLAKNSAELVKRFDVQTSNGNIDRRIETFDGMQIVKVPTARFKTAYTFNDGKTTGQEAGGFTPAAGAVAINFMIVSKTAVVQLVKLALPRVFSPEVNQDANAWKFDYRLYHDAWILDNKVEGIYVSTVPTV</sequence>
<name>A0A926EV97_9FIRM</name>
<gene>
    <name evidence="1" type="ORF">H8707_02455</name>
</gene>
<dbReference type="RefSeq" id="WP_262428576.1">
    <property type="nucleotide sequence ID" value="NZ_JACRTG010000008.1"/>
</dbReference>
<keyword evidence="2" id="KW-1185">Reference proteome</keyword>
<evidence type="ECO:0000313" key="2">
    <source>
        <dbReference type="Proteomes" id="UP000601171"/>
    </source>
</evidence>
<proteinExistence type="predicted"/>
<accession>A0A926EV97</accession>
<organism evidence="1 2">
    <name type="scientific">Paratissierella segnis</name>
    <dbReference type="NCBI Taxonomy" id="2763679"/>
    <lineage>
        <taxon>Bacteria</taxon>
        <taxon>Bacillati</taxon>
        <taxon>Bacillota</taxon>
        <taxon>Tissierellia</taxon>
        <taxon>Tissierellales</taxon>
        <taxon>Tissierellaceae</taxon>
        <taxon>Paratissierella</taxon>
    </lineage>
</organism>
<dbReference type="Proteomes" id="UP000601171">
    <property type="component" value="Unassembled WGS sequence"/>
</dbReference>
<reference evidence="1" key="1">
    <citation type="submission" date="2020-08" db="EMBL/GenBank/DDBJ databases">
        <title>Genome public.</title>
        <authorList>
            <person name="Liu C."/>
            <person name="Sun Q."/>
        </authorList>
    </citation>
    <scope>NUCLEOTIDE SEQUENCE</scope>
    <source>
        <strain evidence="1">BX21</strain>
    </source>
</reference>
<evidence type="ECO:0000313" key="1">
    <source>
        <dbReference type="EMBL" id="MBC8587104.1"/>
    </source>
</evidence>
<evidence type="ECO:0008006" key="3">
    <source>
        <dbReference type="Google" id="ProtNLM"/>
    </source>
</evidence>
<dbReference type="EMBL" id="JACRTG010000008">
    <property type="protein sequence ID" value="MBC8587104.1"/>
    <property type="molecule type" value="Genomic_DNA"/>
</dbReference>
<comment type="caution">
    <text evidence="1">The sequence shown here is derived from an EMBL/GenBank/DDBJ whole genome shotgun (WGS) entry which is preliminary data.</text>
</comment>
<dbReference type="AlphaFoldDB" id="A0A926EV97"/>